<dbReference type="Pfam" id="PF19870">
    <property type="entry name" value="DUF6343"/>
    <property type="match status" value="1"/>
</dbReference>
<sequence>MRDTHHGRTTSIPHAHPGPTGATRSTHGRRPRTGTEPATARSALGLRLALSAVFLPLFAAATVAFAVWAAHQGPGESPGSGPLTVLAVVCGVLALIAAADIAVVTVRRRRCERAEPPVRS</sequence>
<comment type="caution">
    <text evidence="3">The sequence shown here is derived from an EMBL/GenBank/DDBJ whole genome shotgun (WGS) entry which is preliminary data.</text>
</comment>
<protein>
    <submittedName>
        <fullName evidence="3">DUF6343 family protein</fullName>
    </submittedName>
</protein>
<keyword evidence="2" id="KW-0472">Membrane</keyword>
<evidence type="ECO:0000313" key="4">
    <source>
        <dbReference type="Proteomes" id="UP001165270"/>
    </source>
</evidence>
<reference evidence="3" key="1">
    <citation type="submission" date="2022-03" db="EMBL/GenBank/DDBJ databases">
        <title>Streptomyces 7R015 and 7R016 isolated from Barleria lupulina in Thailand.</title>
        <authorList>
            <person name="Kanchanasin P."/>
            <person name="Phongsopitanun W."/>
            <person name="Tanasupawat S."/>
        </authorList>
    </citation>
    <scope>NUCLEOTIDE SEQUENCE</scope>
    <source>
        <strain evidence="3">7R016</strain>
    </source>
</reference>
<proteinExistence type="predicted"/>
<gene>
    <name evidence="3" type="ORF">MQN93_15790</name>
</gene>
<organism evidence="3 4">
    <name type="scientific">Streptomyces spinosisporus</name>
    <dbReference type="NCBI Taxonomy" id="2927582"/>
    <lineage>
        <taxon>Bacteria</taxon>
        <taxon>Bacillati</taxon>
        <taxon>Actinomycetota</taxon>
        <taxon>Actinomycetes</taxon>
        <taxon>Kitasatosporales</taxon>
        <taxon>Streptomycetaceae</taxon>
        <taxon>Streptomyces</taxon>
    </lineage>
</organism>
<keyword evidence="4" id="KW-1185">Reference proteome</keyword>
<feature type="transmembrane region" description="Helical" evidence="2">
    <location>
        <begin position="48"/>
        <end position="71"/>
    </location>
</feature>
<dbReference type="EMBL" id="JALDAX010000005">
    <property type="protein sequence ID" value="MCI3241178.1"/>
    <property type="molecule type" value="Genomic_DNA"/>
</dbReference>
<name>A0ABS9XGF9_9ACTN</name>
<feature type="transmembrane region" description="Helical" evidence="2">
    <location>
        <begin position="83"/>
        <end position="106"/>
    </location>
</feature>
<evidence type="ECO:0000256" key="2">
    <source>
        <dbReference type="SAM" id="Phobius"/>
    </source>
</evidence>
<feature type="region of interest" description="Disordered" evidence="1">
    <location>
        <begin position="1"/>
        <end position="39"/>
    </location>
</feature>
<dbReference type="Proteomes" id="UP001165270">
    <property type="component" value="Unassembled WGS sequence"/>
</dbReference>
<dbReference type="RefSeq" id="WP_242709953.1">
    <property type="nucleotide sequence ID" value="NZ_JALDAX010000005.1"/>
</dbReference>
<keyword evidence="2" id="KW-0812">Transmembrane</keyword>
<keyword evidence="2" id="KW-1133">Transmembrane helix</keyword>
<evidence type="ECO:0000313" key="3">
    <source>
        <dbReference type="EMBL" id="MCI3241178.1"/>
    </source>
</evidence>
<accession>A0ABS9XGF9</accession>
<evidence type="ECO:0000256" key="1">
    <source>
        <dbReference type="SAM" id="MobiDB-lite"/>
    </source>
</evidence>
<dbReference type="InterPro" id="IPR045924">
    <property type="entry name" value="DUF6343"/>
</dbReference>